<dbReference type="SUPFAM" id="SSF53335">
    <property type="entry name" value="S-adenosyl-L-methionine-dependent methyltransferases"/>
    <property type="match status" value="1"/>
</dbReference>
<evidence type="ECO:0000313" key="1">
    <source>
        <dbReference type="EMBL" id="GAG17717.1"/>
    </source>
</evidence>
<dbReference type="CDD" id="cd02440">
    <property type="entry name" value="AdoMet_MTases"/>
    <property type="match status" value="1"/>
</dbReference>
<evidence type="ECO:0008006" key="2">
    <source>
        <dbReference type="Google" id="ProtNLM"/>
    </source>
</evidence>
<protein>
    <recommendedName>
        <fullName evidence="2">Methyltransferase domain-containing protein</fullName>
    </recommendedName>
</protein>
<dbReference type="Pfam" id="PF13489">
    <property type="entry name" value="Methyltransf_23"/>
    <property type="match status" value="1"/>
</dbReference>
<accession>X0W2Z1</accession>
<comment type="caution">
    <text evidence="1">The sequence shown here is derived from an EMBL/GenBank/DDBJ whole genome shotgun (WGS) entry which is preliminary data.</text>
</comment>
<dbReference type="InterPro" id="IPR029063">
    <property type="entry name" value="SAM-dependent_MTases_sf"/>
</dbReference>
<organism evidence="1">
    <name type="scientific">marine sediment metagenome</name>
    <dbReference type="NCBI Taxonomy" id="412755"/>
    <lineage>
        <taxon>unclassified sequences</taxon>
        <taxon>metagenomes</taxon>
        <taxon>ecological metagenomes</taxon>
    </lineage>
</organism>
<name>X0W2Z1_9ZZZZ</name>
<feature type="non-terminal residue" evidence="1">
    <location>
        <position position="82"/>
    </location>
</feature>
<dbReference type="AlphaFoldDB" id="X0W2Z1"/>
<proteinExistence type="predicted"/>
<sequence>MNIEGSDSFHKEQVRLRFEEGAFEYCREREQQYTFVSQKKIVLEMLDKIEGKILDIGCGPGVMEIELLQRGYEVWGIDISEE</sequence>
<dbReference type="Gene3D" id="3.40.50.150">
    <property type="entry name" value="Vaccinia Virus protein VP39"/>
    <property type="match status" value="1"/>
</dbReference>
<dbReference type="EMBL" id="BARS01030083">
    <property type="protein sequence ID" value="GAG17717.1"/>
    <property type="molecule type" value="Genomic_DNA"/>
</dbReference>
<reference evidence="1" key="1">
    <citation type="journal article" date="2014" name="Front. Microbiol.">
        <title>High frequency of phylogenetically diverse reductive dehalogenase-homologous genes in deep subseafloor sedimentary metagenomes.</title>
        <authorList>
            <person name="Kawai M."/>
            <person name="Futagami T."/>
            <person name="Toyoda A."/>
            <person name="Takaki Y."/>
            <person name="Nishi S."/>
            <person name="Hori S."/>
            <person name="Arai W."/>
            <person name="Tsubouchi T."/>
            <person name="Morono Y."/>
            <person name="Uchiyama I."/>
            <person name="Ito T."/>
            <person name="Fujiyama A."/>
            <person name="Inagaki F."/>
            <person name="Takami H."/>
        </authorList>
    </citation>
    <scope>NUCLEOTIDE SEQUENCE</scope>
    <source>
        <strain evidence="1">Expedition CK06-06</strain>
    </source>
</reference>
<gene>
    <name evidence="1" type="ORF">S01H1_46952</name>
</gene>